<name>A0A2W5T687_9BACT</name>
<feature type="transmembrane region" description="Helical" evidence="1">
    <location>
        <begin position="128"/>
        <end position="144"/>
    </location>
</feature>
<comment type="caution">
    <text evidence="2">The sequence shown here is derived from an EMBL/GenBank/DDBJ whole genome shotgun (WGS) entry which is preliminary data.</text>
</comment>
<evidence type="ECO:0000313" key="2">
    <source>
        <dbReference type="EMBL" id="PZR06975.1"/>
    </source>
</evidence>
<feature type="transmembrane region" description="Helical" evidence="1">
    <location>
        <begin position="187"/>
        <end position="212"/>
    </location>
</feature>
<organism evidence="2 3">
    <name type="scientific">Archangium gephyra</name>
    <dbReference type="NCBI Taxonomy" id="48"/>
    <lineage>
        <taxon>Bacteria</taxon>
        <taxon>Pseudomonadati</taxon>
        <taxon>Myxococcota</taxon>
        <taxon>Myxococcia</taxon>
        <taxon>Myxococcales</taxon>
        <taxon>Cystobacterineae</taxon>
        <taxon>Archangiaceae</taxon>
        <taxon>Archangium</taxon>
    </lineage>
</organism>
<feature type="transmembrane region" description="Helical" evidence="1">
    <location>
        <begin position="238"/>
        <end position="257"/>
    </location>
</feature>
<dbReference type="AlphaFoldDB" id="A0A2W5T687"/>
<gene>
    <name evidence="2" type="ORF">DI536_29340</name>
</gene>
<feature type="transmembrane region" description="Helical" evidence="1">
    <location>
        <begin position="264"/>
        <end position="285"/>
    </location>
</feature>
<feature type="transmembrane region" description="Helical" evidence="1">
    <location>
        <begin position="12"/>
        <end position="31"/>
    </location>
</feature>
<feature type="transmembrane region" description="Helical" evidence="1">
    <location>
        <begin position="315"/>
        <end position="332"/>
    </location>
</feature>
<reference evidence="2 3" key="1">
    <citation type="submission" date="2017-08" db="EMBL/GenBank/DDBJ databases">
        <title>Infants hospitalized years apart are colonized by the same room-sourced microbial strains.</title>
        <authorList>
            <person name="Brooks B."/>
            <person name="Olm M.R."/>
            <person name="Firek B.A."/>
            <person name="Baker R."/>
            <person name="Thomas B.C."/>
            <person name="Morowitz M.J."/>
            <person name="Banfield J.F."/>
        </authorList>
    </citation>
    <scope>NUCLEOTIDE SEQUENCE [LARGE SCALE GENOMIC DNA]</scope>
    <source>
        <strain evidence="2">S2_003_000_R2_14</strain>
    </source>
</reference>
<evidence type="ECO:0008006" key="4">
    <source>
        <dbReference type="Google" id="ProtNLM"/>
    </source>
</evidence>
<keyword evidence="1" id="KW-1133">Transmembrane helix</keyword>
<keyword evidence="1" id="KW-0812">Transmembrane</keyword>
<feature type="transmembrane region" description="Helical" evidence="1">
    <location>
        <begin position="291"/>
        <end position="308"/>
    </location>
</feature>
<protein>
    <recommendedName>
        <fullName evidence="4">Glycosyltransferase RgtA/B/C/D-like domain-containing protein</fullName>
    </recommendedName>
</protein>
<feature type="transmembrane region" description="Helical" evidence="1">
    <location>
        <begin position="90"/>
        <end position="116"/>
    </location>
</feature>
<proteinExistence type="predicted"/>
<sequence>MKPLQKFVEGPLAPWLLGLFSAVLRFAPGRFPADYDEGVYLSASRALASGLLPYRDFVFVHPPGVVLWLLPATWLTPDVMLLVARVASVLVGSLSIVLLARVIGGLPGLAAGLVWATRWEAMAADRGVFLEPLMICAGLAALFMSQRRAWLVAGALLGLSFVFKSWGVFWALLLVLSAPDWKSRSRLIIGAVLTAAVVLAPFAVLAGFGSFIEQTLQVHLRRPPDGDLERLVRLREMFVSHSLAGTLLLIAVTPFMWFSPLRRLGFSALAVAALVVLALTTAAAYWNQYNSALACFVAVVIGVGLDGASRRLSNWVLLAAVVVAAVWFPAAIERPGSRVAQRAVADQLRGLSGQVCAFENYELLIADLSPARAGLIDSYGQQMLEATRDGARFTSMAEAFASEASQRSLRRQLGQCDYLRTGWRGEAQMNAGTKSLVKALFEPAGEGLFKRRAR</sequence>
<dbReference type="Proteomes" id="UP000249061">
    <property type="component" value="Unassembled WGS sequence"/>
</dbReference>
<feature type="transmembrane region" description="Helical" evidence="1">
    <location>
        <begin position="150"/>
        <end position="175"/>
    </location>
</feature>
<keyword evidence="1" id="KW-0472">Membrane</keyword>
<accession>A0A2W5T687</accession>
<evidence type="ECO:0000256" key="1">
    <source>
        <dbReference type="SAM" id="Phobius"/>
    </source>
</evidence>
<dbReference type="EMBL" id="QFQP01000035">
    <property type="protein sequence ID" value="PZR06975.1"/>
    <property type="molecule type" value="Genomic_DNA"/>
</dbReference>
<evidence type="ECO:0000313" key="3">
    <source>
        <dbReference type="Proteomes" id="UP000249061"/>
    </source>
</evidence>